<feature type="transmembrane region" description="Helical" evidence="7">
    <location>
        <begin position="229"/>
        <end position="246"/>
    </location>
</feature>
<evidence type="ECO:0000256" key="7">
    <source>
        <dbReference type="SAM" id="Phobius"/>
    </source>
</evidence>
<evidence type="ECO:0000313" key="9">
    <source>
        <dbReference type="EMBL" id="MBS2962079.1"/>
    </source>
</evidence>
<dbReference type="PANTHER" id="PTHR43731:SF14">
    <property type="entry name" value="PRESENILIN-ASSOCIATED RHOMBOID-LIKE PROTEIN, MITOCHONDRIAL"/>
    <property type="match status" value="1"/>
</dbReference>
<gene>
    <name evidence="9" type="ORF">KGA66_03400</name>
</gene>
<dbReference type="InterPro" id="IPR022764">
    <property type="entry name" value="Peptidase_S54_rhomboid_dom"/>
</dbReference>
<keyword evidence="5 7" id="KW-1133">Transmembrane helix</keyword>
<evidence type="ECO:0000256" key="2">
    <source>
        <dbReference type="ARBA" id="ARBA00009045"/>
    </source>
</evidence>
<evidence type="ECO:0000256" key="4">
    <source>
        <dbReference type="ARBA" id="ARBA00022801"/>
    </source>
</evidence>
<comment type="similarity">
    <text evidence="2">Belongs to the peptidase S54 family.</text>
</comment>
<sequence length="326" mass="35021">MTMPSDELPTTTSGAGAVSGAPVCFRHTDRETYLRCARCDRSICTDCMVPAPVGFQCPECVRGGSREVREVRTTVGGKPHTRQGLATGVLIGVCVVMFGLQNVVGPAFTDRMDLQAMAQQISTLPSARHIGVAYGDWYRLVSSMFVHLNLAHLAMNMVSLWWIGVAVESRLGRTRYVLTYFTCGIAGSAASYASLHAYGASLGASGAIFGLLGVFAVLAYRERLNMQPVITVILLNLVFSFTWGGISWQSHVGGLVAGLLLGIALAYAPRPRTMIAWFRNPQNVVPTVAGSLILLVATIVVLVHTSQLQDQASTSALSEAWTRLRG</sequence>
<evidence type="ECO:0000313" key="10">
    <source>
        <dbReference type="Proteomes" id="UP000677913"/>
    </source>
</evidence>
<dbReference type="Gene3D" id="1.20.1540.10">
    <property type="entry name" value="Rhomboid-like"/>
    <property type="match status" value="1"/>
</dbReference>
<evidence type="ECO:0000256" key="1">
    <source>
        <dbReference type="ARBA" id="ARBA00004141"/>
    </source>
</evidence>
<dbReference type="GO" id="GO:0006508">
    <property type="term" value="P:proteolysis"/>
    <property type="evidence" value="ECO:0007669"/>
    <property type="project" value="UniProtKB-KW"/>
</dbReference>
<dbReference type="SUPFAM" id="SSF144091">
    <property type="entry name" value="Rhomboid-like"/>
    <property type="match status" value="1"/>
</dbReference>
<comment type="caution">
    <text evidence="9">The sequence shown here is derived from an EMBL/GenBank/DDBJ whole genome shotgun (WGS) entry which is preliminary data.</text>
</comment>
<accession>A0A8J8BCS6</accession>
<keyword evidence="6 7" id="KW-0472">Membrane</keyword>
<comment type="subcellular location">
    <subcellularLocation>
        <location evidence="1">Membrane</location>
        <topology evidence="1">Multi-pass membrane protein</topology>
    </subcellularLocation>
</comment>
<feature type="transmembrane region" description="Helical" evidence="7">
    <location>
        <begin position="252"/>
        <end position="268"/>
    </location>
</feature>
<keyword evidence="3 7" id="KW-0812">Transmembrane</keyword>
<feature type="transmembrane region" description="Helical" evidence="7">
    <location>
        <begin position="85"/>
        <end position="104"/>
    </location>
</feature>
<dbReference type="PANTHER" id="PTHR43731">
    <property type="entry name" value="RHOMBOID PROTEASE"/>
    <property type="match status" value="1"/>
</dbReference>
<dbReference type="GO" id="GO:0004252">
    <property type="term" value="F:serine-type endopeptidase activity"/>
    <property type="evidence" value="ECO:0007669"/>
    <property type="project" value="InterPro"/>
</dbReference>
<feature type="transmembrane region" description="Helical" evidence="7">
    <location>
        <begin position="144"/>
        <end position="165"/>
    </location>
</feature>
<dbReference type="AlphaFoldDB" id="A0A8J8BCS6"/>
<name>A0A8J8BCS6_9ACTN</name>
<keyword evidence="4" id="KW-0378">Hydrolase</keyword>
<dbReference type="GO" id="GO:0016020">
    <property type="term" value="C:membrane"/>
    <property type="evidence" value="ECO:0007669"/>
    <property type="project" value="UniProtKB-SubCell"/>
</dbReference>
<feature type="transmembrane region" description="Helical" evidence="7">
    <location>
        <begin position="201"/>
        <end position="220"/>
    </location>
</feature>
<feature type="domain" description="Peptidase S54 rhomboid" evidence="8">
    <location>
        <begin position="135"/>
        <end position="266"/>
    </location>
</feature>
<feature type="transmembrane region" description="Helical" evidence="7">
    <location>
        <begin position="284"/>
        <end position="303"/>
    </location>
</feature>
<dbReference type="InterPro" id="IPR050925">
    <property type="entry name" value="Rhomboid_protease_S54"/>
</dbReference>
<keyword evidence="10" id="KW-1185">Reference proteome</keyword>
<dbReference type="Pfam" id="PF01694">
    <property type="entry name" value="Rhomboid"/>
    <property type="match status" value="1"/>
</dbReference>
<proteinExistence type="inferred from homology"/>
<dbReference type="EMBL" id="JAGSXH010000007">
    <property type="protein sequence ID" value="MBS2962079.1"/>
    <property type="molecule type" value="Genomic_DNA"/>
</dbReference>
<evidence type="ECO:0000256" key="3">
    <source>
        <dbReference type="ARBA" id="ARBA00022692"/>
    </source>
</evidence>
<protein>
    <submittedName>
        <fullName evidence="9">Rhomboid family intramembrane serine protease</fullName>
    </submittedName>
</protein>
<dbReference type="InterPro" id="IPR035952">
    <property type="entry name" value="Rhomboid-like_sf"/>
</dbReference>
<evidence type="ECO:0000256" key="6">
    <source>
        <dbReference type="ARBA" id="ARBA00023136"/>
    </source>
</evidence>
<evidence type="ECO:0000259" key="8">
    <source>
        <dbReference type="Pfam" id="PF01694"/>
    </source>
</evidence>
<evidence type="ECO:0000256" key="5">
    <source>
        <dbReference type="ARBA" id="ARBA00022989"/>
    </source>
</evidence>
<dbReference type="Proteomes" id="UP000677913">
    <property type="component" value="Unassembled WGS sequence"/>
</dbReference>
<feature type="transmembrane region" description="Helical" evidence="7">
    <location>
        <begin position="177"/>
        <end position="195"/>
    </location>
</feature>
<keyword evidence="9" id="KW-0645">Protease</keyword>
<reference evidence="9" key="1">
    <citation type="submission" date="2021-04" db="EMBL/GenBank/DDBJ databases">
        <title>Genome based classification of Actinospica acidithermotolerans sp. nov., an actinobacterium isolated from an Indonesian hot spring.</title>
        <authorList>
            <person name="Kusuma A.B."/>
            <person name="Putra K.E."/>
            <person name="Nafisah S."/>
            <person name="Loh J."/>
            <person name="Nouioui I."/>
            <person name="Goodfellow M."/>
        </authorList>
    </citation>
    <scope>NUCLEOTIDE SEQUENCE</scope>
    <source>
        <strain evidence="9">DSM 45618</strain>
    </source>
</reference>
<organism evidence="9 10">
    <name type="scientific">Actinocrinis puniceicyclus</name>
    <dbReference type="NCBI Taxonomy" id="977794"/>
    <lineage>
        <taxon>Bacteria</taxon>
        <taxon>Bacillati</taxon>
        <taxon>Actinomycetota</taxon>
        <taxon>Actinomycetes</taxon>
        <taxon>Catenulisporales</taxon>
        <taxon>Actinospicaceae</taxon>
        <taxon>Actinocrinis</taxon>
    </lineage>
</organism>